<evidence type="ECO:0008006" key="4">
    <source>
        <dbReference type="Google" id="ProtNLM"/>
    </source>
</evidence>
<reference evidence="2" key="3">
    <citation type="submission" date="2025-09" db="UniProtKB">
        <authorList>
            <consortium name="Ensembl"/>
        </authorList>
    </citation>
    <scope>IDENTIFICATION</scope>
</reference>
<evidence type="ECO:0000256" key="1">
    <source>
        <dbReference type="SAM" id="MobiDB-lite"/>
    </source>
</evidence>
<dbReference type="GO" id="GO:0006955">
    <property type="term" value="P:immune response"/>
    <property type="evidence" value="ECO:0007669"/>
    <property type="project" value="InterPro"/>
</dbReference>
<proteinExistence type="predicted"/>
<accession>A0A8I5TF33</accession>
<dbReference type="AlphaFoldDB" id="A0A8I5TF33"/>
<dbReference type="GeneTree" id="ENSGT00940000167201"/>
<dbReference type="Pfam" id="PF15225">
    <property type="entry name" value="IL32"/>
    <property type="match status" value="1"/>
</dbReference>
<name>A0A8I5TF33_PONAB</name>
<dbReference type="PANTHER" id="PTHR48490:SF1">
    <property type="entry name" value="INTERLEUKIN-32"/>
    <property type="match status" value="1"/>
</dbReference>
<evidence type="ECO:0000313" key="3">
    <source>
        <dbReference type="Proteomes" id="UP000001595"/>
    </source>
</evidence>
<dbReference type="Proteomes" id="UP000001595">
    <property type="component" value="Chromosome 16"/>
</dbReference>
<organism evidence="2 3">
    <name type="scientific">Pongo abelii</name>
    <name type="common">Sumatran orangutan</name>
    <name type="synonym">Pongo pygmaeus abelii</name>
    <dbReference type="NCBI Taxonomy" id="9601"/>
    <lineage>
        <taxon>Eukaryota</taxon>
        <taxon>Metazoa</taxon>
        <taxon>Chordata</taxon>
        <taxon>Craniata</taxon>
        <taxon>Vertebrata</taxon>
        <taxon>Euteleostomi</taxon>
        <taxon>Mammalia</taxon>
        <taxon>Eutheria</taxon>
        <taxon>Euarchontoglires</taxon>
        <taxon>Primates</taxon>
        <taxon>Haplorrhini</taxon>
        <taxon>Catarrhini</taxon>
        <taxon>Hominidae</taxon>
        <taxon>Pongo</taxon>
    </lineage>
</organism>
<reference evidence="2 3" key="1">
    <citation type="submission" date="2008-02" db="EMBL/GenBank/DDBJ databases">
        <title>A 6x draft sequence assembly of the Pongo pygmaeus abelii genome.</title>
        <authorList>
            <person name="Wilson R.K."/>
            <person name="Mardis E."/>
        </authorList>
    </citation>
    <scope>NUCLEOTIDE SEQUENCE [LARGE SCALE GENOMIC DNA]</scope>
</reference>
<protein>
    <recommendedName>
        <fullName evidence="4">IL32</fullName>
    </recommendedName>
</protein>
<dbReference type="InterPro" id="IPR028067">
    <property type="entry name" value="IL-32"/>
</dbReference>
<feature type="compositionally biased region" description="Basic and acidic residues" evidence="1">
    <location>
        <begin position="218"/>
        <end position="236"/>
    </location>
</feature>
<keyword evidence="3" id="KW-1185">Reference proteome</keyword>
<evidence type="ECO:0000313" key="2">
    <source>
        <dbReference type="Ensembl" id="ENSPPYP00000034334.1"/>
    </source>
</evidence>
<gene>
    <name evidence="2" type="primary">LOC100460404</name>
</gene>
<sequence length="236" mass="26903">MCFAKVHSAAIKDLRARMVMLLPTSAQGLGVWVSACDTEGTMGHRGPWRDKDQALWCQHCLSSQHQAVDRYCDEMENEESGCGQVMSGLAELEDDCKESYLDTMEAHYQEHHPELTPLLEKERDGLRCRGNRSPVPDVEDPATEEPGESFCDKVMRRFQAMLQRLQTWWHGVLAWVKEKVAALVHAVQALWREFQRFCCSLSKLFRSSFPSFQSGAPGDKEELTPQKCSEPHSSKW</sequence>
<feature type="region of interest" description="Disordered" evidence="1">
    <location>
        <begin position="213"/>
        <end position="236"/>
    </location>
</feature>
<reference evidence="2" key="2">
    <citation type="submission" date="2025-08" db="UniProtKB">
        <authorList>
            <consortium name="Ensembl"/>
        </authorList>
    </citation>
    <scope>IDENTIFICATION</scope>
</reference>
<dbReference type="OMA" id="WSAFAQK"/>
<dbReference type="Ensembl" id="ENSPPYT00000040173.1">
    <property type="protein sequence ID" value="ENSPPYP00000034334.1"/>
    <property type="gene ID" value="ENSPPYG00000007716.2"/>
</dbReference>
<dbReference type="PANTHER" id="PTHR48490">
    <property type="entry name" value="INTERLEUKIN-32"/>
    <property type="match status" value="1"/>
</dbReference>